<dbReference type="AlphaFoldDB" id="A0A6A6V286"/>
<dbReference type="OrthoDB" id="2126185at2759"/>
<evidence type="ECO:0000313" key="4">
    <source>
        <dbReference type="Proteomes" id="UP000799440"/>
    </source>
</evidence>
<keyword evidence="2" id="KW-0812">Transmembrane</keyword>
<dbReference type="EMBL" id="MU006592">
    <property type="protein sequence ID" value="KAF2744019.1"/>
    <property type="molecule type" value="Genomic_DNA"/>
</dbReference>
<name>A0A6A6V286_9PLEO</name>
<sequence length="562" mass="61281">MAPLDPNVTGRSNVLPLSLFGAQVLGVAGLTTHILHRIYRAAQSLPPSASTRTQRSTRLRNAGIFATLAALSIASVTTFAVAWRALSYFEWAEKGAHESPGTIWTGWYGTGDEGVGRWRLGDWWKDVDLLADEQAKALASPEAFLYLYQHFFGVTAAAIFFGVEGRRRNIAISTIAAFVALSIWGSLGLALNLFFVLLIFTPMAVHDDESVRHDALFAPKPWVLYVPVIAAVLLEQSLPALLAHRKPLAPYNIGYLAITLFLAFAPEIIPTRFGHRHTSKRAAHHAYTKPFYILSVTSILLTWKQFVATLLINTPPPPSYYDLMKNYVTNTNSTNRLMTGISTTGQKLKIVSGHPAISVTGTDVLFTAISLLVWCFVRQLDVHDVLDNSILRFFDSKRGERHVAFKEEVEELADAKEEEQEVEPPAVTPRKRGRPRKHPLPGTTQASPRATKVLDPTPAEASGASASPTPRSALRRSTRRSRKSATDLITDESEVEDETYQPPEDVAKEVQQMEMDAVSGPMELEDLVEGGEGTAVGLVNLLVGGLGALAAGVLGAEVTGGV</sequence>
<evidence type="ECO:0000256" key="2">
    <source>
        <dbReference type="SAM" id="Phobius"/>
    </source>
</evidence>
<keyword evidence="4" id="KW-1185">Reference proteome</keyword>
<feature type="compositionally biased region" description="Acidic residues" evidence="1">
    <location>
        <begin position="489"/>
        <end position="499"/>
    </location>
</feature>
<feature type="transmembrane region" description="Helical" evidence="2">
    <location>
        <begin position="253"/>
        <end position="271"/>
    </location>
</feature>
<feature type="transmembrane region" description="Helical" evidence="2">
    <location>
        <begin position="59"/>
        <end position="83"/>
    </location>
</feature>
<reference evidence="3" key="1">
    <citation type="journal article" date="2020" name="Stud. Mycol.">
        <title>101 Dothideomycetes genomes: a test case for predicting lifestyles and emergence of pathogens.</title>
        <authorList>
            <person name="Haridas S."/>
            <person name="Albert R."/>
            <person name="Binder M."/>
            <person name="Bloem J."/>
            <person name="Labutti K."/>
            <person name="Salamov A."/>
            <person name="Andreopoulos B."/>
            <person name="Baker S."/>
            <person name="Barry K."/>
            <person name="Bills G."/>
            <person name="Bluhm B."/>
            <person name="Cannon C."/>
            <person name="Castanera R."/>
            <person name="Culley D."/>
            <person name="Daum C."/>
            <person name="Ezra D."/>
            <person name="Gonzalez J."/>
            <person name="Henrissat B."/>
            <person name="Kuo A."/>
            <person name="Liang C."/>
            <person name="Lipzen A."/>
            <person name="Lutzoni F."/>
            <person name="Magnuson J."/>
            <person name="Mondo S."/>
            <person name="Nolan M."/>
            <person name="Ohm R."/>
            <person name="Pangilinan J."/>
            <person name="Park H.-J."/>
            <person name="Ramirez L."/>
            <person name="Alfaro M."/>
            <person name="Sun H."/>
            <person name="Tritt A."/>
            <person name="Yoshinaga Y."/>
            <person name="Zwiers L.-H."/>
            <person name="Turgeon B."/>
            <person name="Goodwin S."/>
            <person name="Spatafora J."/>
            <person name="Crous P."/>
            <person name="Grigoriev I."/>
        </authorList>
    </citation>
    <scope>NUCLEOTIDE SEQUENCE</scope>
    <source>
        <strain evidence="3">CBS 119925</strain>
    </source>
</reference>
<protein>
    <submittedName>
        <fullName evidence="3">Uncharacterized protein</fullName>
    </submittedName>
</protein>
<proteinExistence type="predicted"/>
<feature type="transmembrane region" description="Helical" evidence="2">
    <location>
        <begin position="175"/>
        <end position="202"/>
    </location>
</feature>
<feature type="compositionally biased region" description="Basic residues" evidence="1">
    <location>
        <begin position="473"/>
        <end position="483"/>
    </location>
</feature>
<keyword evidence="2" id="KW-0472">Membrane</keyword>
<evidence type="ECO:0000256" key="1">
    <source>
        <dbReference type="SAM" id="MobiDB-lite"/>
    </source>
</evidence>
<feature type="compositionally biased region" description="Acidic residues" evidence="1">
    <location>
        <begin position="412"/>
        <end position="422"/>
    </location>
</feature>
<feature type="region of interest" description="Disordered" evidence="1">
    <location>
        <begin position="412"/>
        <end position="501"/>
    </location>
</feature>
<keyword evidence="2" id="KW-1133">Transmembrane helix</keyword>
<feature type="transmembrane region" description="Helical" evidence="2">
    <location>
        <begin position="143"/>
        <end position="163"/>
    </location>
</feature>
<feature type="transmembrane region" description="Helical" evidence="2">
    <location>
        <begin position="20"/>
        <end position="39"/>
    </location>
</feature>
<organism evidence="3 4">
    <name type="scientific">Sporormia fimetaria CBS 119925</name>
    <dbReference type="NCBI Taxonomy" id="1340428"/>
    <lineage>
        <taxon>Eukaryota</taxon>
        <taxon>Fungi</taxon>
        <taxon>Dikarya</taxon>
        <taxon>Ascomycota</taxon>
        <taxon>Pezizomycotina</taxon>
        <taxon>Dothideomycetes</taxon>
        <taxon>Pleosporomycetidae</taxon>
        <taxon>Pleosporales</taxon>
        <taxon>Sporormiaceae</taxon>
        <taxon>Sporormia</taxon>
    </lineage>
</organism>
<accession>A0A6A6V286</accession>
<evidence type="ECO:0000313" key="3">
    <source>
        <dbReference type="EMBL" id="KAF2744019.1"/>
    </source>
</evidence>
<gene>
    <name evidence="3" type="ORF">M011DRAFT_480325</name>
</gene>
<feature type="compositionally biased region" description="Basic residues" evidence="1">
    <location>
        <begin position="429"/>
        <end position="439"/>
    </location>
</feature>
<dbReference type="Proteomes" id="UP000799440">
    <property type="component" value="Unassembled WGS sequence"/>
</dbReference>
<feature type="transmembrane region" description="Helical" evidence="2">
    <location>
        <begin position="291"/>
        <end position="312"/>
    </location>
</feature>